<dbReference type="EMBL" id="QZWG01000002">
    <property type="protein sequence ID" value="RZC24095.1"/>
    <property type="molecule type" value="Genomic_DNA"/>
</dbReference>
<evidence type="ECO:0000313" key="1">
    <source>
        <dbReference type="EMBL" id="RZC24095.1"/>
    </source>
</evidence>
<reference evidence="1 2" key="1">
    <citation type="submission" date="2018-09" db="EMBL/GenBank/DDBJ databases">
        <title>A high-quality reference genome of wild soybean provides a powerful tool to mine soybean genomes.</title>
        <authorList>
            <person name="Xie M."/>
            <person name="Chung C.Y.L."/>
            <person name="Li M.-W."/>
            <person name="Wong F.-L."/>
            <person name="Chan T.-F."/>
            <person name="Lam H.-M."/>
        </authorList>
    </citation>
    <scope>NUCLEOTIDE SEQUENCE [LARGE SCALE GENOMIC DNA]</scope>
    <source>
        <strain evidence="2">cv. W05</strain>
        <tissue evidence="1">Hypocotyl of etiolated seedlings</tissue>
    </source>
</reference>
<proteinExistence type="predicted"/>
<evidence type="ECO:0000313" key="2">
    <source>
        <dbReference type="Proteomes" id="UP000289340"/>
    </source>
</evidence>
<gene>
    <name evidence="1" type="ORF">D0Y65_003401</name>
</gene>
<dbReference type="AlphaFoldDB" id="A0A445LLP5"/>
<keyword evidence="2" id="KW-1185">Reference proteome</keyword>
<protein>
    <submittedName>
        <fullName evidence="1">Uncharacterized protein</fullName>
    </submittedName>
</protein>
<name>A0A445LLP5_GLYSO</name>
<dbReference type="Proteomes" id="UP000289340">
    <property type="component" value="Chromosome 2"/>
</dbReference>
<accession>A0A445LLP5</accession>
<organism evidence="1 2">
    <name type="scientific">Glycine soja</name>
    <name type="common">Wild soybean</name>
    <dbReference type="NCBI Taxonomy" id="3848"/>
    <lineage>
        <taxon>Eukaryota</taxon>
        <taxon>Viridiplantae</taxon>
        <taxon>Streptophyta</taxon>
        <taxon>Embryophyta</taxon>
        <taxon>Tracheophyta</taxon>
        <taxon>Spermatophyta</taxon>
        <taxon>Magnoliopsida</taxon>
        <taxon>eudicotyledons</taxon>
        <taxon>Gunneridae</taxon>
        <taxon>Pentapetalae</taxon>
        <taxon>rosids</taxon>
        <taxon>fabids</taxon>
        <taxon>Fabales</taxon>
        <taxon>Fabaceae</taxon>
        <taxon>Papilionoideae</taxon>
        <taxon>50 kb inversion clade</taxon>
        <taxon>NPAAA clade</taxon>
        <taxon>indigoferoid/millettioid clade</taxon>
        <taxon>Phaseoleae</taxon>
        <taxon>Glycine</taxon>
        <taxon>Glycine subgen. Soja</taxon>
    </lineage>
</organism>
<sequence>MNKLFYRKNLLPPTIQIVLPKEGSSGSFFGRRTQGTTQRSAASTSQLSLRSHSQVLLKLPVLAWYPCKFCCSRFQGDCSRIQATFEAEIAAAYNLNSSVFCL</sequence>
<comment type="caution">
    <text evidence="1">The sequence shown here is derived from an EMBL/GenBank/DDBJ whole genome shotgun (WGS) entry which is preliminary data.</text>
</comment>